<dbReference type="AlphaFoldDB" id="A0A1L9NTA3"/>
<dbReference type="InterPro" id="IPR050631">
    <property type="entry name" value="PheA/TfdB_FAD_monoxygenase"/>
</dbReference>
<dbReference type="GO" id="GO:0008688">
    <property type="term" value="F:3-(3-hydroxyphenyl)propionate hydroxylase activity"/>
    <property type="evidence" value="ECO:0007669"/>
    <property type="project" value="UniProtKB-EC"/>
</dbReference>
<organism evidence="3 4">
    <name type="scientific">Planktotalea frisia</name>
    <dbReference type="NCBI Taxonomy" id="696762"/>
    <lineage>
        <taxon>Bacteria</taxon>
        <taxon>Pseudomonadati</taxon>
        <taxon>Pseudomonadota</taxon>
        <taxon>Alphaproteobacteria</taxon>
        <taxon>Rhodobacterales</taxon>
        <taxon>Paracoccaceae</taxon>
        <taxon>Planktotalea</taxon>
    </lineage>
</organism>
<evidence type="ECO:0000313" key="3">
    <source>
        <dbReference type="EMBL" id="OJI92364.1"/>
    </source>
</evidence>
<evidence type="ECO:0000256" key="1">
    <source>
        <dbReference type="ARBA" id="ARBA00023002"/>
    </source>
</evidence>
<dbReference type="OrthoDB" id="9791689at2"/>
<dbReference type="PANTHER" id="PTHR43476:SF3">
    <property type="entry name" value="FAD-BINDING MONOOXYGENASE"/>
    <property type="match status" value="1"/>
</dbReference>
<dbReference type="Pfam" id="PF01494">
    <property type="entry name" value="FAD_binding_3"/>
    <property type="match status" value="1"/>
</dbReference>
<dbReference type="InterPro" id="IPR036188">
    <property type="entry name" value="FAD/NAD-bd_sf"/>
</dbReference>
<evidence type="ECO:0000259" key="2">
    <source>
        <dbReference type="Pfam" id="PF01494"/>
    </source>
</evidence>
<reference evidence="3 4" key="1">
    <citation type="submission" date="2016-10" db="EMBL/GenBank/DDBJ databases">
        <title>Genome sequence of Planktotalea frisia SH6-1.</title>
        <authorList>
            <person name="Poehlein A."/>
            <person name="Bakenhus I."/>
            <person name="Voget S."/>
            <person name="Brinkhoff T."/>
            <person name="Simon M."/>
        </authorList>
    </citation>
    <scope>NUCLEOTIDE SEQUENCE [LARGE SCALE GENOMIC DNA]</scope>
    <source>
        <strain evidence="3 4">SH6-1</strain>
    </source>
</reference>
<dbReference type="Gene3D" id="3.50.50.60">
    <property type="entry name" value="FAD/NAD(P)-binding domain"/>
    <property type="match status" value="1"/>
</dbReference>
<dbReference type="EC" id="1.14.13.127" evidence="3"/>
<evidence type="ECO:0000313" key="4">
    <source>
        <dbReference type="Proteomes" id="UP000184514"/>
    </source>
</evidence>
<feature type="domain" description="FAD-binding" evidence="2">
    <location>
        <begin position="11"/>
        <end position="354"/>
    </location>
</feature>
<sequence length="522" mass="58231">MQSTTTQLPDADIAIVGAGPVGLLLAILLSKHGIKVTLVERWPDIYDRPRAVTMDAEVARILATLGINVDDDPAFENHKELYYWKNADLLDLQIVDWESLAPSGWHVTYWFNQPELEARLIKMASHIPSITILRGWTVNDVTQDADAVHIRMSDTAKSAEHQALSARFLVGADGANSFVREHLGIGEIDKGYFFDWLILDMIPDKAYTTSPAQWQLCDPKRPTTIVPGGPGRRRWEFMLLPDEDRDEIAKPEAAWRLLEPWGLSPENAKLERSAVYQFQAKWAKQWVQDRCMIAGDAAHLMPPFAGEGMCAGLRDAVALSWRLAGILDGSLPQDVLQSYESERMEHAKHYIQFSQDLGEIICITDPDKAAERDARMIAELDARNHQPITGDLVKLGIGAWCEDTAGAGELSPQGFVRFNAIEDRFDQAVGQSWMILAIDQRTQGLLSPEQSELFAQLNGRVLSVGPEGCHVQTLDDSYTKWMHEVDGNYAIIRPDFYVAATAKTPHDVSACFDQITAKLGLT</sequence>
<dbReference type="EMBL" id="MLCB01000186">
    <property type="protein sequence ID" value="OJI92364.1"/>
    <property type="molecule type" value="Genomic_DNA"/>
</dbReference>
<dbReference type="SUPFAM" id="SSF51905">
    <property type="entry name" value="FAD/NAD(P)-binding domain"/>
    <property type="match status" value="1"/>
</dbReference>
<dbReference type="RefSeq" id="WP_072631970.1">
    <property type="nucleotide sequence ID" value="NZ_MLCB01000186.1"/>
</dbReference>
<dbReference type="Proteomes" id="UP000184514">
    <property type="component" value="Unassembled WGS sequence"/>
</dbReference>
<dbReference type="NCBIfam" id="NF004829">
    <property type="entry name" value="PRK06183.1-3"/>
    <property type="match status" value="1"/>
</dbReference>
<dbReference type="GO" id="GO:0071949">
    <property type="term" value="F:FAD binding"/>
    <property type="evidence" value="ECO:0007669"/>
    <property type="project" value="InterPro"/>
</dbReference>
<proteinExistence type="predicted"/>
<accession>A0A1L9NTA3</accession>
<gene>
    <name evidence="3" type="primary">mhpA_3</name>
    <name evidence="3" type="ORF">PFRI_34680</name>
</gene>
<dbReference type="PRINTS" id="PR00420">
    <property type="entry name" value="RNGMNOXGNASE"/>
</dbReference>
<keyword evidence="1 3" id="KW-0560">Oxidoreductase</keyword>
<protein>
    <submittedName>
        <fullName evidence="3">3-(3-hydroxy-phenyl)propionate/3-hydroxycinnamic acid hydroxylase</fullName>
        <ecNumber evidence="3">1.14.13.127</ecNumber>
    </submittedName>
</protein>
<dbReference type="InterPro" id="IPR002938">
    <property type="entry name" value="FAD-bd"/>
</dbReference>
<dbReference type="GO" id="GO:0019622">
    <property type="term" value="P:3-(3-hydroxy)phenylpropionate catabolic process"/>
    <property type="evidence" value="ECO:0007669"/>
    <property type="project" value="TreeGrafter"/>
</dbReference>
<dbReference type="Gene3D" id="3.30.70.2450">
    <property type="match status" value="1"/>
</dbReference>
<name>A0A1L9NTA3_9RHOB</name>
<comment type="caution">
    <text evidence="3">The sequence shown here is derived from an EMBL/GenBank/DDBJ whole genome shotgun (WGS) entry which is preliminary data.</text>
</comment>
<dbReference type="STRING" id="696762.PFRI_34680"/>
<dbReference type="PANTHER" id="PTHR43476">
    <property type="entry name" value="3-(3-HYDROXY-PHENYL)PROPIONATE/3-HYDROXYCINNAMIC ACID HYDROXYLASE"/>
    <property type="match status" value="1"/>
</dbReference>
<keyword evidence="4" id="KW-1185">Reference proteome</keyword>